<feature type="domain" description="F-box protein At3g26010-like beta-propeller" evidence="1">
    <location>
        <begin position="31"/>
        <end position="166"/>
    </location>
</feature>
<comment type="caution">
    <text evidence="2">The sequence shown here is derived from an EMBL/GenBank/DDBJ whole genome shotgun (WGS) entry which is preliminary data.</text>
</comment>
<evidence type="ECO:0000313" key="3">
    <source>
        <dbReference type="Proteomes" id="UP001419268"/>
    </source>
</evidence>
<dbReference type="AlphaFoldDB" id="A0AAP0IA71"/>
<dbReference type="PANTHER" id="PTHR35546:SF25">
    <property type="entry name" value="F-BOX DOMAIN-CONTAINING PROTEIN"/>
    <property type="match status" value="1"/>
</dbReference>
<dbReference type="InterPro" id="IPR056592">
    <property type="entry name" value="Beta-prop_At3g26010-like"/>
</dbReference>
<dbReference type="InterPro" id="IPR055290">
    <property type="entry name" value="At3g26010-like"/>
</dbReference>
<name>A0AAP0IA71_9MAGN</name>
<dbReference type="PANTHER" id="PTHR35546">
    <property type="entry name" value="F-BOX PROTEIN INTERACTION DOMAIN PROTEIN-RELATED"/>
    <property type="match status" value="1"/>
</dbReference>
<reference evidence="2 3" key="1">
    <citation type="submission" date="2024-01" db="EMBL/GenBank/DDBJ databases">
        <title>Genome assemblies of Stephania.</title>
        <authorList>
            <person name="Yang L."/>
        </authorList>
    </citation>
    <scope>NUCLEOTIDE SEQUENCE [LARGE SCALE GENOMIC DNA]</scope>
    <source>
        <strain evidence="2">JXDWG</strain>
        <tissue evidence="2">Leaf</tissue>
    </source>
</reference>
<dbReference type="Pfam" id="PF24750">
    <property type="entry name" value="b-prop_At3g26010-like"/>
    <property type="match status" value="1"/>
</dbReference>
<gene>
    <name evidence="2" type="ORF">Scep_019016</name>
</gene>
<organism evidence="2 3">
    <name type="scientific">Stephania cephalantha</name>
    <dbReference type="NCBI Taxonomy" id="152367"/>
    <lineage>
        <taxon>Eukaryota</taxon>
        <taxon>Viridiplantae</taxon>
        <taxon>Streptophyta</taxon>
        <taxon>Embryophyta</taxon>
        <taxon>Tracheophyta</taxon>
        <taxon>Spermatophyta</taxon>
        <taxon>Magnoliopsida</taxon>
        <taxon>Ranunculales</taxon>
        <taxon>Menispermaceae</taxon>
        <taxon>Menispermoideae</taxon>
        <taxon>Cissampelideae</taxon>
        <taxon>Stephania</taxon>
    </lineage>
</organism>
<sequence length="177" mass="20534">MYVSIPTRPNGIGLAWDPQNPSFGFTIVCPVVVLREEINDDDIEVLQFQVYSSKTGEWRVSENVSDFRVPSLDFLPRRFLGVYAGKKRVYWSLIDHIMWFDIEKDVAGLINIPHHCNFVHPNMNLTNTEIGICNGEVSYSRMTKRGDLEIWLLREKDDDKFEWLKKQTIGLQLAKNS</sequence>
<protein>
    <recommendedName>
        <fullName evidence="1">F-box protein At3g26010-like beta-propeller domain-containing protein</fullName>
    </recommendedName>
</protein>
<dbReference type="Proteomes" id="UP001419268">
    <property type="component" value="Unassembled WGS sequence"/>
</dbReference>
<evidence type="ECO:0000259" key="1">
    <source>
        <dbReference type="Pfam" id="PF24750"/>
    </source>
</evidence>
<dbReference type="EMBL" id="JBBNAG010000008">
    <property type="protein sequence ID" value="KAK9111497.1"/>
    <property type="molecule type" value="Genomic_DNA"/>
</dbReference>
<proteinExistence type="predicted"/>
<accession>A0AAP0IA71</accession>
<evidence type="ECO:0000313" key="2">
    <source>
        <dbReference type="EMBL" id="KAK9111497.1"/>
    </source>
</evidence>
<keyword evidence="3" id="KW-1185">Reference proteome</keyword>